<evidence type="ECO:0000313" key="2">
    <source>
        <dbReference type="Proteomes" id="UP000241538"/>
    </source>
</evidence>
<dbReference type="InterPro" id="IPR013321">
    <property type="entry name" value="Arc_rbn_hlx_hlx"/>
</dbReference>
<reference evidence="1 2" key="1">
    <citation type="journal article" date="2018" name="Int J Genomics">
        <title>Comparative Genomics Analysis of Plasmid pPV989-94 from a Clinical Isolate of Pantoea vagans PV989.</title>
        <authorList>
            <person name="Xu L."/>
            <person name="Yin M."/>
            <person name="Zhu T."/>
            <person name="Lu J."/>
            <person name="Bao Q."/>
        </authorList>
    </citation>
    <scope>NUCLEOTIDE SEQUENCE [LARGE SCALE GENOMIC DNA]</scope>
    <source>
        <strain evidence="1 2">PV989</strain>
    </source>
</reference>
<dbReference type="InterPro" id="IPR053842">
    <property type="entry name" value="NikA-like"/>
</dbReference>
<dbReference type="GO" id="GO:0043565">
    <property type="term" value="F:sequence-specific DNA binding"/>
    <property type="evidence" value="ECO:0007669"/>
    <property type="project" value="UniProtKB-ARBA"/>
</dbReference>
<dbReference type="AlphaFoldDB" id="A0AAN1NVC5"/>
<dbReference type="Proteomes" id="UP000241538">
    <property type="component" value="Plasmid pPV989-94"/>
</dbReference>
<dbReference type="EMBL" id="CP028352">
    <property type="protein sequence ID" value="AVV40024.1"/>
    <property type="molecule type" value="Genomic_DNA"/>
</dbReference>
<gene>
    <name evidence="1" type="ORF">C9381_22595</name>
</gene>
<dbReference type="InterPro" id="IPR047751">
    <property type="entry name" value="MobA-like"/>
</dbReference>
<dbReference type="Gene3D" id="1.10.1220.10">
    <property type="entry name" value="Met repressor-like"/>
    <property type="match status" value="1"/>
</dbReference>
<dbReference type="NCBIfam" id="NF041264">
    <property type="entry name" value="MobA"/>
    <property type="match status" value="1"/>
</dbReference>
<dbReference type="GO" id="GO:0006355">
    <property type="term" value="P:regulation of DNA-templated transcription"/>
    <property type="evidence" value="ECO:0007669"/>
    <property type="project" value="InterPro"/>
</dbReference>
<protein>
    <submittedName>
        <fullName evidence="1">Mobilization protein</fullName>
    </submittedName>
</protein>
<name>A0AAN1NVC5_9GAMM</name>
<dbReference type="Pfam" id="PF21983">
    <property type="entry name" value="NikA-like"/>
    <property type="match status" value="1"/>
</dbReference>
<accession>A0AAN1NVC5</accession>
<proteinExistence type="predicted"/>
<dbReference type="RefSeq" id="WP_107320590.1">
    <property type="nucleotide sequence ID" value="NZ_CP028352.1"/>
</dbReference>
<organism evidence="1 2">
    <name type="scientific">Pantoea vagans</name>
    <dbReference type="NCBI Taxonomy" id="470934"/>
    <lineage>
        <taxon>Bacteria</taxon>
        <taxon>Pseudomonadati</taxon>
        <taxon>Pseudomonadota</taxon>
        <taxon>Gammaproteobacteria</taxon>
        <taxon>Enterobacterales</taxon>
        <taxon>Erwiniaceae</taxon>
        <taxon>Pantoea</taxon>
    </lineage>
</organism>
<geneLocation type="plasmid" evidence="2">
    <name>ppv989-94</name>
</geneLocation>
<keyword evidence="1" id="KW-0614">Plasmid</keyword>
<evidence type="ECO:0000313" key="1">
    <source>
        <dbReference type="EMBL" id="AVV40024.1"/>
    </source>
</evidence>
<sequence length="113" mass="13030">MSNSKSGQKDKWIKFRCSEDDYEAITKKAIVAGLTTSEYLRRTALNRRIQVRTDIRMMNELKRLGGLQKHLYTQMQEQMTTELSRQFSEVLSGIVTAINALDMTPVEAKELED</sequence>